<reference evidence="4 5" key="1">
    <citation type="submission" date="2022-11" db="EMBL/GenBank/DDBJ databases">
        <title>Spartinivicinus poritis sp. nov., isolated from scleractinian coral Porites lutea.</title>
        <authorList>
            <person name="Zhang G."/>
            <person name="Cai L."/>
            <person name="Wei Q."/>
        </authorList>
    </citation>
    <scope>NUCLEOTIDE SEQUENCE [LARGE SCALE GENOMIC DNA]</scope>
    <source>
        <strain evidence="4 5">A2-2</strain>
    </source>
</reference>
<organism evidence="4 5">
    <name type="scientific">Spartinivicinus poritis</name>
    <dbReference type="NCBI Taxonomy" id="2994640"/>
    <lineage>
        <taxon>Bacteria</taxon>
        <taxon>Pseudomonadati</taxon>
        <taxon>Pseudomonadota</taxon>
        <taxon>Gammaproteobacteria</taxon>
        <taxon>Oceanospirillales</taxon>
        <taxon>Zooshikellaceae</taxon>
        <taxon>Spartinivicinus</taxon>
    </lineage>
</organism>
<dbReference type="CDD" id="cd14750">
    <property type="entry name" value="PBP2_TMBP"/>
    <property type="match status" value="1"/>
</dbReference>
<keyword evidence="2" id="KW-0813">Transport</keyword>
<evidence type="ECO:0000313" key="4">
    <source>
        <dbReference type="EMBL" id="MDE1464551.1"/>
    </source>
</evidence>
<comment type="caution">
    <text evidence="4">The sequence shown here is derived from an EMBL/GenBank/DDBJ whole genome shotgun (WGS) entry which is preliminary data.</text>
</comment>
<accession>A0ABT5UEY9</accession>
<name>A0ABT5UEY9_9GAMM</name>
<evidence type="ECO:0000256" key="1">
    <source>
        <dbReference type="ARBA" id="ARBA00008520"/>
    </source>
</evidence>
<sequence>MIARCLSGGLSLGLLLLTNIAFSEKLTISCGAVGAELSLCKEAVSAWTKKTGHQVEVISTPNSSTERLALYQQIFSAKSSDIDVFQIDIIWPGLLANHLVDLLPYTQGIEKQHFPTLVENNTVSGKLVAMPWFVDTAFLYYRKDLLEKYNQPVPTTWQQLSDIAKTIQNQEHKKGNEKLWGYVWQGRAYEGLTCNALEWLASFNGGSIVDSHGKITVNSKAAESALALAGQWVGKISPPGVLNYTEEEARGVFQSGNAVFMRNWPYAWALAQGEESAIKGKVGIVALPKGSSEGKHASTLGGWQLAVSKYSKYPKLAADLTLFLTSYDIQKQRLLKGAFNPTIKSLYEDKEVVAAAPVAETLVKSLEQSVARPSTATKSKYNQVSNLFFNAVHNVLAGKTTPKQALKKLEKKLKRIKRKKWN</sequence>
<evidence type="ECO:0000313" key="5">
    <source>
        <dbReference type="Proteomes" id="UP001528823"/>
    </source>
</evidence>
<dbReference type="Proteomes" id="UP001528823">
    <property type="component" value="Unassembled WGS sequence"/>
</dbReference>
<dbReference type="Pfam" id="PF01547">
    <property type="entry name" value="SBP_bac_1"/>
    <property type="match status" value="1"/>
</dbReference>
<proteinExistence type="inferred from homology"/>
<gene>
    <name evidence="4" type="ORF">ORQ98_21540</name>
</gene>
<protein>
    <submittedName>
        <fullName evidence="4">ABC transporter substrate-binding protein</fullName>
    </submittedName>
</protein>
<keyword evidence="5" id="KW-1185">Reference proteome</keyword>
<dbReference type="EMBL" id="JAPMOU010000037">
    <property type="protein sequence ID" value="MDE1464551.1"/>
    <property type="molecule type" value="Genomic_DNA"/>
</dbReference>
<comment type="similarity">
    <text evidence="1">Belongs to the bacterial solute-binding protein 1 family.</text>
</comment>
<dbReference type="RefSeq" id="WP_274690900.1">
    <property type="nucleotide sequence ID" value="NZ_JAPMOU010000037.1"/>
</dbReference>
<dbReference type="Gene3D" id="3.40.190.10">
    <property type="entry name" value="Periplasmic binding protein-like II"/>
    <property type="match status" value="2"/>
</dbReference>
<dbReference type="PANTHER" id="PTHR30061:SF50">
    <property type="entry name" value="MALTOSE_MALTODEXTRIN-BINDING PERIPLASMIC PROTEIN"/>
    <property type="match status" value="1"/>
</dbReference>
<dbReference type="SUPFAM" id="SSF53850">
    <property type="entry name" value="Periplasmic binding protein-like II"/>
    <property type="match status" value="1"/>
</dbReference>
<keyword evidence="3" id="KW-0732">Signal</keyword>
<evidence type="ECO:0000256" key="3">
    <source>
        <dbReference type="ARBA" id="ARBA00022729"/>
    </source>
</evidence>
<dbReference type="PANTHER" id="PTHR30061">
    <property type="entry name" value="MALTOSE-BINDING PERIPLASMIC PROTEIN"/>
    <property type="match status" value="1"/>
</dbReference>
<evidence type="ECO:0000256" key="2">
    <source>
        <dbReference type="ARBA" id="ARBA00022448"/>
    </source>
</evidence>
<dbReference type="InterPro" id="IPR006059">
    <property type="entry name" value="SBP"/>
</dbReference>